<organism evidence="1 2">
    <name type="scientific">Artomyces pyxidatus</name>
    <dbReference type="NCBI Taxonomy" id="48021"/>
    <lineage>
        <taxon>Eukaryota</taxon>
        <taxon>Fungi</taxon>
        <taxon>Dikarya</taxon>
        <taxon>Basidiomycota</taxon>
        <taxon>Agaricomycotina</taxon>
        <taxon>Agaricomycetes</taxon>
        <taxon>Russulales</taxon>
        <taxon>Auriscalpiaceae</taxon>
        <taxon>Artomyces</taxon>
    </lineage>
</organism>
<comment type="caution">
    <text evidence="1">The sequence shown here is derived from an EMBL/GenBank/DDBJ whole genome shotgun (WGS) entry which is preliminary data.</text>
</comment>
<proteinExistence type="predicted"/>
<protein>
    <submittedName>
        <fullName evidence="1">Uncharacterized protein</fullName>
    </submittedName>
</protein>
<evidence type="ECO:0000313" key="1">
    <source>
        <dbReference type="EMBL" id="KAI0058088.1"/>
    </source>
</evidence>
<reference evidence="1" key="1">
    <citation type="submission" date="2021-03" db="EMBL/GenBank/DDBJ databases">
        <authorList>
            <consortium name="DOE Joint Genome Institute"/>
            <person name="Ahrendt S."/>
            <person name="Looney B.P."/>
            <person name="Miyauchi S."/>
            <person name="Morin E."/>
            <person name="Drula E."/>
            <person name="Courty P.E."/>
            <person name="Chicoki N."/>
            <person name="Fauchery L."/>
            <person name="Kohler A."/>
            <person name="Kuo A."/>
            <person name="Labutti K."/>
            <person name="Pangilinan J."/>
            <person name="Lipzen A."/>
            <person name="Riley R."/>
            <person name="Andreopoulos W."/>
            <person name="He G."/>
            <person name="Johnson J."/>
            <person name="Barry K.W."/>
            <person name="Grigoriev I.V."/>
            <person name="Nagy L."/>
            <person name="Hibbett D."/>
            <person name="Henrissat B."/>
            <person name="Matheny P.B."/>
            <person name="Labbe J."/>
            <person name="Martin F."/>
        </authorList>
    </citation>
    <scope>NUCLEOTIDE SEQUENCE</scope>
    <source>
        <strain evidence="1">HHB10654</strain>
    </source>
</reference>
<dbReference type="EMBL" id="MU277239">
    <property type="protein sequence ID" value="KAI0058088.1"/>
    <property type="molecule type" value="Genomic_DNA"/>
</dbReference>
<reference evidence="1" key="2">
    <citation type="journal article" date="2022" name="New Phytol.">
        <title>Evolutionary transition to the ectomycorrhizal habit in the genomes of a hyperdiverse lineage of mushroom-forming fungi.</title>
        <authorList>
            <person name="Looney B."/>
            <person name="Miyauchi S."/>
            <person name="Morin E."/>
            <person name="Drula E."/>
            <person name="Courty P.E."/>
            <person name="Kohler A."/>
            <person name="Kuo A."/>
            <person name="LaButti K."/>
            <person name="Pangilinan J."/>
            <person name="Lipzen A."/>
            <person name="Riley R."/>
            <person name="Andreopoulos W."/>
            <person name="He G."/>
            <person name="Johnson J."/>
            <person name="Nolan M."/>
            <person name="Tritt A."/>
            <person name="Barry K.W."/>
            <person name="Grigoriev I.V."/>
            <person name="Nagy L.G."/>
            <person name="Hibbett D."/>
            <person name="Henrissat B."/>
            <person name="Matheny P.B."/>
            <person name="Labbe J."/>
            <person name="Martin F.M."/>
        </authorList>
    </citation>
    <scope>NUCLEOTIDE SEQUENCE</scope>
    <source>
        <strain evidence="1">HHB10654</strain>
    </source>
</reference>
<keyword evidence="2" id="KW-1185">Reference proteome</keyword>
<sequence>MSSFQAFSLQQTPSTSSSQLARKDALSPSTPTPAQTHPTNASPLTTSPSSAIPTVTPQIDISSVISNVRAPRRRVTHVKLSADEEYVASEVSNRVASCLTADQLAVLFPEVDSPFQDAEDVVNRLLPYHIFQIPKEDLGKGKQKVTEEDILKQELAETKFALECFKRRQDLQDRFRRARIKSGKRAAPDDQAYLLAQAVLEGERTETATVTAELRTARAELDRIDREKRVAAMPPRPAYYSTSPATPVYAHHYRTYQYPYAHTPTPMTPASSSSTQGYPYSVPLTPTITQYVPPLSAIPAAATPGSTNTSAFPTTPLTGAIPVQLPVSSLPTLHALGIVPVPASSLSTSSDQPPPPAVLRGASADGSMLSLEINVSLLQAAQMSGLALVLNSIMRNATGSGEANGNGSVTVPPVTPYSQIGAPYTFPYIPPQSLAGPGAAPTPTNATSQANSSTSSG</sequence>
<accession>A0ACB8SQH9</accession>
<dbReference type="Proteomes" id="UP000814140">
    <property type="component" value="Unassembled WGS sequence"/>
</dbReference>
<name>A0ACB8SQH9_9AGAM</name>
<evidence type="ECO:0000313" key="2">
    <source>
        <dbReference type="Proteomes" id="UP000814140"/>
    </source>
</evidence>
<gene>
    <name evidence="1" type="ORF">BV25DRAFT_1313731</name>
</gene>